<keyword evidence="2" id="KW-0732">Signal</keyword>
<protein>
    <submittedName>
        <fullName evidence="3">Uncharacterized protein</fullName>
    </submittedName>
</protein>
<keyword evidence="1" id="KW-1133">Transmembrane helix</keyword>
<proteinExistence type="predicted"/>
<accession>A0ABR3GAF0</accession>
<feature type="transmembrane region" description="Helical" evidence="1">
    <location>
        <begin position="52"/>
        <end position="71"/>
    </location>
</feature>
<evidence type="ECO:0000256" key="2">
    <source>
        <dbReference type="SAM" id="SignalP"/>
    </source>
</evidence>
<gene>
    <name evidence="3" type="ORF">Q9L58_008153</name>
</gene>
<dbReference type="Proteomes" id="UP001447188">
    <property type="component" value="Unassembled WGS sequence"/>
</dbReference>
<evidence type="ECO:0000313" key="3">
    <source>
        <dbReference type="EMBL" id="KAL0632924.1"/>
    </source>
</evidence>
<evidence type="ECO:0000313" key="4">
    <source>
        <dbReference type="Proteomes" id="UP001447188"/>
    </source>
</evidence>
<dbReference type="EMBL" id="JBBBZM010000143">
    <property type="protein sequence ID" value="KAL0632924.1"/>
    <property type="molecule type" value="Genomic_DNA"/>
</dbReference>
<evidence type="ECO:0000256" key="1">
    <source>
        <dbReference type="SAM" id="Phobius"/>
    </source>
</evidence>
<keyword evidence="4" id="KW-1185">Reference proteome</keyword>
<feature type="chain" id="PRO_5045359201" evidence="2">
    <location>
        <begin position="29"/>
        <end position="73"/>
    </location>
</feature>
<keyword evidence="1" id="KW-0812">Transmembrane</keyword>
<organism evidence="3 4">
    <name type="scientific">Discina gigas</name>
    <dbReference type="NCBI Taxonomy" id="1032678"/>
    <lineage>
        <taxon>Eukaryota</taxon>
        <taxon>Fungi</taxon>
        <taxon>Dikarya</taxon>
        <taxon>Ascomycota</taxon>
        <taxon>Pezizomycotina</taxon>
        <taxon>Pezizomycetes</taxon>
        <taxon>Pezizales</taxon>
        <taxon>Discinaceae</taxon>
        <taxon>Discina</taxon>
    </lineage>
</organism>
<feature type="signal peptide" evidence="2">
    <location>
        <begin position="1"/>
        <end position="28"/>
    </location>
</feature>
<keyword evidence="1" id="KW-0472">Membrane</keyword>
<comment type="caution">
    <text evidence="3">The sequence shown here is derived from an EMBL/GenBank/DDBJ whole genome shotgun (WGS) entry which is preliminary data.</text>
</comment>
<name>A0ABR3GAF0_9PEZI</name>
<sequence>MVNSSDSIVMAIFSLLLVALMLASGVEAQNNTTATYPIPAPTATPTDSSSSANTLTSTVALFGALIAAAVFSL</sequence>
<reference evidence="3 4" key="1">
    <citation type="submission" date="2024-02" db="EMBL/GenBank/DDBJ databases">
        <title>Discinaceae phylogenomics.</title>
        <authorList>
            <person name="Dirks A.C."/>
            <person name="James T.Y."/>
        </authorList>
    </citation>
    <scope>NUCLEOTIDE SEQUENCE [LARGE SCALE GENOMIC DNA]</scope>
    <source>
        <strain evidence="3 4">ACD0624</strain>
    </source>
</reference>